<protein>
    <recommendedName>
        <fullName evidence="1">BPL/LPL catalytic domain-containing protein</fullName>
    </recommendedName>
</protein>
<organism evidence="2 3">
    <name type="scientific">Hevea brasiliensis</name>
    <name type="common">Para rubber tree</name>
    <name type="synonym">Siphonia brasiliensis</name>
    <dbReference type="NCBI Taxonomy" id="3981"/>
    <lineage>
        <taxon>Eukaryota</taxon>
        <taxon>Viridiplantae</taxon>
        <taxon>Streptophyta</taxon>
        <taxon>Embryophyta</taxon>
        <taxon>Tracheophyta</taxon>
        <taxon>Spermatophyta</taxon>
        <taxon>Magnoliopsida</taxon>
        <taxon>eudicotyledons</taxon>
        <taxon>Gunneridae</taxon>
        <taxon>Pentapetalae</taxon>
        <taxon>rosids</taxon>
        <taxon>fabids</taxon>
        <taxon>Malpighiales</taxon>
        <taxon>Euphorbiaceae</taxon>
        <taxon>Crotonoideae</taxon>
        <taxon>Micrandreae</taxon>
        <taxon>Hevea</taxon>
    </lineage>
</organism>
<evidence type="ECO:0000259" key="1">
    <source>
        <dbReference type="PROSITE" id="PS51733"/>
    </source>
</evidence>
<comment type="caution">
    <text evidence="2">The sequence shown here is derived from an EMBL/GenBank/DDBJ whole genome shotgun (WGS) entry which is preliminary data.</text>
</comment>
<name>A0ABQ9LZ67_HEVBR</name>
<dbReference type="PANTHER" id="PTHR43506">
    <property type="entry name" value="BIOTIN/LIPOATE A/B PROTEIN LIGASE FAMILY"/>
    <property type="match status" value="1"/>
</dbReference>
<dbReference type="InterPro" id="IPR045864">
    <property type="entry name" value="aa-tRNA-synth_II/BPL/LPL"/>
</dbReference>
<gene>
    <name evidence="2" type="ORF">P3X46_016428</name>
</gene>
<dbReference type="SUPFAM" id="SSF55681">
    <property type="entry name" value="Class II aaRS and biotin synthetases"/>
    <property type="match status" value="1"/>
</dbReference>
<evidence type="ECO:0000313" key="2">
    <source>
        <dbReference type="EMBL" id="KAJ9173276.1"/>
    </source>
</evidence>
<dbReference type="PROSITE" id="PS51733">
    <property type="entry name" value="BPL_LPL_CATALYTIC"/>
    <property type="match status" value="1"/>
</dbReference>
<accession>A0ABQ9LZ67</accession>
<dbReference type="InterPro" id="IPR053264">
    <property type="entry name" value="Lipoate-ligase_2_inactive"/>
</dbReference>
<reference evidence="2" key="1">
    <citation type="journal article" date="2023" name="Plant Biotechnol. J.">
        <title>Chromosome-level wild Hevea brasiliensis genome provides new tools for genomic-assisted breeding and valuable loci to elevate rubber yield.</title>
        <authorList>
            <person name="Cheng H."/>
            <person name="Song X."/>
            <person name="Hu Y."/>
            <person name="Wu T."/>
            <person name="Yang Q."/>
            <person name="An Z."/>
            <person name="Feng S."/>
            <person name="Deng Z."/>
            <person name="Wu W."/>
            <person name="Zeng X."/>
            <person name="Tu M."/>
            <person name="Wang X."/>
            <person name="Huang H."/>
        </authorList>
    </citation>
    <scope>NUCLEOTIDE SEQUENCE</scope>
    <source>
        <strain evidence="2">MT/VB/25A 57/8</strain>
    </source>
</reference>
<evidence type="ECO:0000313" key="3">
    <source>
        <dbReference type="Proteomes" id="UP001174677"/>
    </source>
</evidence>
<dbReference type="CDD" id="cd16443">
    <property type="entry name" value="LplA"/>
    <property type="match status" value="1"/>
</dbReference>
<keyword evidence="3" id="KW-1185">Reference proteome</keyword>
<dbReference type="InterPro" id="IPR004143">
    <property type="entry name" value="BPL_LPL_catalytic"/>
</dbReference>
<dbReference type="Gene3D" id="3.30.930.10">
    <property type="entry name" value="Bira Bifunctional Protein, Domain 2"/>
    <property type="match status" value="1"/>
</dbReference>
<dbReference type="PANTHER" id="PTHR43506:SF1">
    <property type="entry name" value="BPL_LPL CATALYTIC DOMAIN-CONTAINING PROTEIN"/>
    <property type="match status" value="1"/>
</dbReference>
<dbReference type="Proteomes" id="UP001174677">
    <property type="component" value="Chromosome 9"/>
</dbReference>
<proteinExistence type="predicted"/>
<dbReference type="EMBL" id="JARPOI010000009">
    <property type="protein sequence ID" value="KAJ9173275.1"/>
    <property type="molecule type" value="Genomic_DNA"/>
</dbReference>
<dbReference type="Pfam" id="PF21948">
    <property type="entry name" value="LplA-B_cat"/>
    <property type="match status" value="1"/>
</dbReference>
<sequence>MTMLRQATKVGLPFMNLVRFKGLPILEQLHLEEKLLRTSSDNWCIVNDGTNAPAIVMGISGKPSELIEIGPVLRDHVPVIKRFSGGGTVIVDSGTIFVTLICNKDVVPGVQPYPRSIMSWSGLLYSEVFQGIDGFQLRENDYVFGDHKFGGNAQSIIKSRWIHHTSFLWDYDSRNMAYLKLPARAPKYRSARNHAEFVCRMKEYMPRSIFIERTMKALESHFSVKPVNLDAVVGSHSSGYVHSTRLLSKHELKDAVTTLLESRALSG</sequence>
<dbReference type="EMBL" id="JARPOI010000009">
    <property type="protein sequence ID" value="KAJ9173276.1"/>
    <property type="molecule type" value="Genomic_DNA"/>
</dbReference>
<feature type="domain" description="BPL/LPL catalytic" evidence="1">
    <location>
        <begin position="40"/>
        <end position="226"/>
    </location>
</feature>